<dbReference type="CDD" id="cd02140">
    <property type="entry name" value="Frm2-like"/>
    <property type="match status" value="1"/>
</dbReference>
<evidence type="ECO:0000259" key="4">
    <source>
        <dbReference type="Pfam" id="PF00881"/>
    </source>
</evidence>
<dbReference type="SUPFAM" id="SSF55469">
    <property type="entry name" value="FMN-dependent nitroreductase-like"/>
    <property type="match status" value="1"/>
</dbReference>
<evidence type="ECO:0000313" key="5">
    <source>
        <dbReference type="EMBL" id="SDI41528.1"/>
    </source>
</evidence>
<gene>
    <name evidence="5" type="ORF">SAMN05421804_102284</name>
</gene>
<evidence type="ECO:0000313" key="6">
    <source>
        <dbReference type="Proteomes" id="UP000183255"/>
    </source>
</evidence>
<name>A0A1G8KDQ0_9CLOT</name>
<feature type="domain" description="Nitroreductase" evidence="4">
    <location>
        <begin position="9"/>
        <end position="177"/>
    </location>
</feature>
<dbReference type="FunFam" id="3.40.109.10:FF:000001">
    <property type="entry name" value="Nitroreductase family"/>
    <property type="match status" value="1"/>
</dbReference>
<evidence type="ECO:0000256" key="1">
    <source>
        <dbReference type="ARBA" id="ARBA00004496"/>
    </source>
</evidence>
<evidence type="ECO:0000256" key="2">
    <source>
        <dbReference type="ARBA" id="ARBA00022490"/>
    </source>
</evidence>
<keyword evidence="2" id="KW-0963">Cytoplasm</keyword>
<dbReference type="Proteomes" id="UP000183255">
    <property type="component" value="Unassembled WGS sequence"/>
</dbReference>
<protein>
    <recommendedName>
        <fullName evidence="4">Nitroreductase domain-containing protein</fullName>
    </recommendedName>
</protein>
<sequence length="198" mass="22836">MNNDFLASVAKRRSYYGIKDESPISDERLKALIEEAVKHTPSAMNSQSTRVVVLTKNQHDKLWDLTKDALRKIVPSEQFQATSDKIDSFKNGYGTVLFYEDMEVITSLQKQFELYKDNFPVWSHQASGISQFIVWNTLETEGFGASLQHYTELIEEDVKREWQIPSSWKLIAQMPFGTPMSEPSAKAFLPLEDRVKFF</sequence>
<dbReference type="InterPro" id="IPR000415">
    <property type="entry name" value="Nitroreductase-like"/>
</dbReference>
<reference evidence="5 6" key="1">
    <citation type="submission" date="2016-10" db="EMBL/GenBank/DDBJ databases">
        <authorList>
            <person name="de Groot N.N."/>
        </authorList>
    </citation>
    <scope>NUCLEOTIDE SEQUENCE [LARGE SCALE GENOMIC DNA]</scope>
    <source>
        <strain evidence="5 6">CGMCC 1.5058</strain>
    </source>
</reference>
<dbReference type="InterPro" id="IPR029479">
    <property type="entry name" value="Nitroreductase"/>
</dbReference>
<dbReference type="PANTHER" id="PTHR43035:SF1">
    <property type="entry name" value="FATTY ACID REPRESSION MUTANT PROTEIN 2-RELATED"/>
    <property type="match status" value="1"/>
</dbReference>
<proteinExistence type="predicted"/>
<dbReference type="RefSeq" id="WP_031577830.1">
    <property type="nucleotide sequence ID" value="NZ_FNDZ01000002.1"/>
</dbReference>
<dbReference type="GO" id="GO:0016491">
    <property type="term" value="F:oxidoreductase activity"/>
    <property type="evidence" value="ECO:0007669"/>
    <property type="project" value="UniProtKB-KW"/>
</dbReference>
<dbReference type="PANTHER" id="PTHR43035">
    <property type="entry name" value="FATTY ACID REPRESSION MUTANT PROTEIN 2-RELATED"/>
    <property type="match status" value="1"/>
</dbReference>
<dbReference type="AlphaFoldDB" id="A0A1G8KDQ0"/>
<comment type="subcellular location">
    <subcellularLocation>
        <location evidence="1">Cytoplasm</location>
    </subcellularLocation>
</comment>
<dbReference type="EMBL" id="FNDZ01000002">
    <property type="protein sequence ID" value="SDI41528.1"/>
    <property type="molecule type" value="Genomic_DNA"/>
</dbReference>
<dbReference type="GO" id="GO:0005737">
    <property type="term" value="C:cytoplasm"/>
    <property type="evidence" value="ECO:0007669"/>
    <property type="project" value="UniProtKB-SubCell"/>
</dbReference>
<accession>A0A1G8KDQ0</accession>
<keyword evidence="3" id="KW-0560">Oxidoreductase</keyword>
<dbReference type="Gene3D" id="3.40.109.10">
    <property type="entry name" value="NADH Oxidase"/>
    <property type="match status" value="1"/>
</dbReference>
<dbReference type="Pfam" id="PF00881">
    <property type="entry name" value="Nitroreductase"/>
    <property type="match status" value="1"/>
</dbReference>
<dbReference type="InterPro" id="IPR033877">
    <property type="entry name" value="Frm2/Hbn1"/>
</dbReference>
<dbReference type="GO" id="GO:0034599">
    <property type="term" value="P:cellular response to oxidative stress"/>
    <property type="evidence" value="ECO:0007669"/>
    <property type="project" value="InterPro"/>
</dbReference>
<evidence type="ECO:0000256" key="3">
    <source>
        <dbReference type="ARBA" id="ARBA00023002"/>
    </source>
</evidence>
<organism evidence="5 6">
    <name type="scientific">Proteiniclasticum ruminis</name>
    <dbReference type="NCBI Taxonomy" id="398199"/>
    <lineage>
        <taxon>Bacteria</taxon>
        <taxon>Bacillati</taxon>
        <taxon>Bacillota</taxon>
        <taxon>Clostridia</taxon>
        <taxon>Eubacteriales</taxon>
        <taxon>Clostridiaceae</taxon>
        <taxon>Proteiniclasticum</taxon>
    </lineage>
</organism>